<feature type="domain" description="Glycosyl-hydrolase 97 catalytic" evidence="1">
    <location>
        <begin position="314"/>
        <end position="501"/>
    </location>
</feature>
<feature type="domain" description="Glycosyl-hydrolase 97 C-terminal oligomerisation" evidence="3">
    <location>
        <begin position="596"/>
        <end position="696"/>
    </location>
</feature>
<dbReference type="Pfam" id="PF14508">
    <property type="entry name" value="GH97_N"/>
    <property type="match status" value="1"/>
</dbReference>
<sequence>MKPDFFTRLIPAGLAALIMAACTQISDTPLQQQAAAQASQNANTSMVKTTSPDGRIELTVGSDGGQPFYSITRDGEEIVSRSRLGLRFARGLDLDRGLSLTRSTETRKDETWEQPWGEKRFVRDHHKEIAATFTADDDSGRTYTLRARVFDTGVGFRYEVPDTGPRILVDEITEFSITPDGMSWWTPAGEFNRYEYIYETTPVRDIYRVHTPYTVKLDKADGPYIAIHEAALVNYAGMWLDQRRAGVLEAELAPRHDGSKVHVEGAFNTPWRVIQIADTAAGLINGSDIYLNLNEPNKLGDTSYFKPGKYIGIWWGMHINTMTWGSGPKHGATTENTKRYMDFAAENGFDGVLVEGWNIGWDGDWFNNGELFRFAEPYPDFDIKAITDYGREIGVQLIGHHETSANIANYEAQLEDAFQLYKDMGVKAVKTGYVADASDLVIHDEDGIRRYAWHDGQERVVHDIKVLERAHAYGIAVNAHEPIKDTGLRRTYPNAVSREGVRGMEFNAWGSPPNPVEHQAIIPFTRMLSGPADYTPGIFNLMPNGPDNENRVQTTLAKQLALYVTLYSPLQMAADLPENYEANPEPFQFIRDVPADWENSIALMGEVGDYLVQARQERGSRDWYIGAVTDEDARTLTVPLGFLDAGTTYRAEIYRDGDDADWETNPYPVTIETRAVTARDELVLPLARGGGAAVRLVAESGLD</sequence>
<keyword evidence="5" id="KW-1185">Reference proteome</keyword>
<dbReference type="Gene3D" id="3.20.20.70">
    <property type="entry name" value="Aldolase class I"/>
    <property type="match status" value="1"/>
</dbReference>
<dbReference type="SUPFAM" id="SSF51445">
    <property type="entry name" value="(Trans)glycosidases"/>
    <property type="match status" value="1"/>
</dbReference>
<dbReference type="Pfam" id="PF14509">
    <property type="entry name" value="GH97_C"/>
    <property type="match status" value="1"/>
</dbReference>
<dbReference type="PROSITE" id="PS51257">
    <property type="entry name" value="PROKAR_LIPOPROTEIN"/>
    <property type="match status" value="1"/>
</dbReference>
<organism evidence="4 5">
    <name type="scientific">Henriciella pelagia</name>
    <dbReference type="NCBI Taxonomy" id="1977912"/>
    <lineage>
        <taxon>Bacteria</taxon>
        <taxon>Pseudomonadati</taxon>
        <taxon>Pseudomonadota</taxon>
        <taxon>Alphaproteobacteria</taxon>
        <taxon>Hyphomonadales</taxon>
        <taxon>Hyphomonadaceae</taxon>
        <taxon>Henriciella</taxon>
    </lineage>
</organism>
<dbReference type="InterPro" id="IPR029486">
    <property type="entry name" value="GH97_N"/>
</dbReference>
<protein>
    <submittedName>
        <fullName evidence="4">Alpha-glucosidase</fullName>
    </submittedName>
</protein>
<evidence type="ECO:0000259" key="1">
    <source>
        <dbReference type="Pfam" id="PF10566"/>
    </source>
</evidence>
<dbReference type="InterPro" id="IPR019563">
    <property type="entry name" value="GH97_catalytic"/>
</dbReference>
<dbReference type="PANTHER" id="PTHR35803">
    <property type="entry name" value="GLUCAN 1,4-ALPHA-GLUCOSIDASE SUSB-RELATED"/>
    <property type="match status" value="1"/>
</dbReference>
<evidence type="ECO:0000313" key="5">
    <source>
        <dbReference type="Proteomes" id="UP000628854"/>
    </source>
</evidence>
<dbReference type="InterPro" id="IPR014718">
    <property type="entry name" value="GH-type_carb-bd"/>
</dbReference>
<comment type="caution">
    <text evidence="4">The sequence shown here is derived from an EMBL/GenBank/DDBJ whole genome shotgun (WGS) entry which is preliminary data.</text>
</comment>
<dbReference type="Proteomes" id="UP000628854">
    <property type="component" value="Unassembled WGS sequence"/>
</dbReference>
<dbReference type="EMBL" id="BMKF01000003">
    <property type="protein sequence ID" value="GGB80861.1"/>
    <property type="molecule type" value="Genomic_DNA"/>
</dbReference>
<reference evidence="5" key="1">
    <citation type="journal article" date="2019" name="Int. J. Syst. Evol. Microbiol.">
        <title>The Global Catalogue of Microorganisms (GCM) 10K type strain sequencing project: providing services to taxonomists for standard genome sequencing and annotation.</title>
        <authorList>
            <consortium name="The Broad Institute Genomics Platform"/>
            <consortium name="The Broad Institute Genome Sequencing Center for Infectious Disease"/>
            <person name="Wu L."/>
            <person name="Ma J."/>
        </authorList>
    </citation>
    <scope>NUCLEOTIDE SEQUENCE [LARGE SCALE GENOMIC DNA]</scope>
    <source>
        <strain evidence="5">CGMCC 1.15928</strain>
    </source>
</reference>
<dbReference type="InterPro" id="IPR017853">
    <property type="entry name" value="GH"/>
</dbReference>
<evidence type="ECO:0000259" key="2">
    <source>
        <dbReference type="Pfam" id="PF14508"/>
    </source>
</evidence>
<evidence type="ECO:0000313" key="4">
    <source>
        <dbReference type="EMBL" id="GGB80861.1"/>
    </source>
</evidence>
<name>A0ABQ1K0Y3_9PROT</name>
<gene>
    <name evidence="4" type="primary">susB</name>
    <name evidence="4" type="ORF">GCM10011503_32060</name>
</gene>
<dbReference type="PANTHER" id="PTHR35803:SF1">
    <property type="entry name" value="GLUCAN 1,4-ALPHA-GLUCOSIDASE SUSB"/>
    <property type="match status" value="1"/>
</dbReference>
<evidence type="ECO:0000259" key="3">
    <source>
        <dbReference type="Pfam" id="PF14509"/>
    </source>
</evidence>
<proteinExistence type="predicted"/>
<accession>A0ABQ1K0Y3</accession>
<dbReference type="Gene3D" id="2.70.98.10">
    <property type="match status" value="1"/>
</dbReference>
<dbReference type="InterPro" id="IPR013785">
    <property type="entry name" value="Aldolase_TIM"/>
</dbReference>
<dbReference type="Pfam" id="PF10566">
    <property type="entry name" value="Glyco_hydro_97"/>
    <property type="match status" value="1"/>
</dbReference>
<dbReference type="InterPro" id="IPR029483">
    <property type="entry name" value="GH97_C"/>
</dbReference>
<dbReference type="InterPro" id="IPR052720">
    <property type="entry name" value="Glycosyl_hydrolase_97"/>
</dbReference>
<feature type="domain" description="Glycosyl-hydrolase 97 N-terminal" evidence="2">
    <location>
        <begin position="50"/>
        <end position="296"/>
    </location>
</feature>